<dbReference type="HOGENOM" id="CLU_077689_0_0_0"/>
<dbReference type="KEGG" id="fsc:FSU_1770"/>
<dbReference type="Pfam" id="PF13365">
    <property type="entry name" value="Trypsin_2"/>
    <property type="match status" value="1"/>
</dbReference>
<dbReference type="EMBL" id="CP002158">
    <property type="protein sequence ID" value="ADL25010.1"/>
    <property type="molecule type" value="Genomic_DNA"/>
</dbReference>
<evidence type="ECO:0000313" key="2">
    <source>
        <dbReference type="EMBL" id="ADL25010.1"/>
    </source>
</evidence>
<dbReference type="RefSeq" id="WP_014546015.1">
    <property type="nucleotide sequence ID" value="NC_013410.1"/>
</dbReference>
<dbReference type="InterPro" id="IPR043504">
    <property type="entry name" value="Peptidase_S1_PA_chymotrypsin"/>
</dbReference>
<sequence length="215" mass="23371">MIFSDISKIVFPIARIEGHNFSLLGTVFLSEKPGYFVSAAHVIAGNEKKLAIVLNDMETIQEFQDTSINNRKCFPLEVAEFDPIHDICVLKSSGSASSRLITSSLDSIKVGEEVVLFGYPHCNYGRMVLTQQNANVGAKVLIERAGIKMKNIVLNIQSRPGQSGSPIIYNNMLVGMLIGSYVPKGAGGISLGGIDPMTLHQTTHAISAEYIKEML</sequence>
<dbReference type="STRING" id="59374.FSU_1770"/>
<dbReference type="Proteomes" id="UP000001497">
    <property type="component" value="Chromosome"/>
</dbReference>
<evidence type="ECO:0000313" key="1">
    <source>
        <dbReference type="EMBL" id="ACX74903.1"/>
    </source>
</evidence>
<reference evidence="1 4" key="1">
    <citation type="submission" date="2009-10" db="EMBL/GenBank/DDBJ databases">
        <title>Complete sequence of Fibrobacter succinogenes subsp. succinogenes S85.</title>
        <authorList>
            <consortium name="US DOE Joint Genome Institute"/>
            <person name="Lucas S."/>
            <person name="Copeland A."/>
            <person name="Lapidus A."/>
            <person name="Glavina del Rio T."/>
            <person name="Tice H."/>
            <person name="Bruce D."/>
            <person name="Goodwin L."/>
            <person name="Pitluck S."/>
            <person name="Chertkov O."/>
            <person name="Detter J.C."/>
            <person name="Han C."/>
            <person name="Tapia R."/>
            <person name="Larimer F."/>
            <person name="Land M."/>
            <person name="Hauser L."/>
            <person name="Kyrpides N."/>
            <person name="Mikhailova N."/>
            <person name="Weimer P.J."/>
            <person name="Stevenson D.M."/>
            <person name="Boyum J."/>
            <person name="Brumm P.I."/>
            <person name="Mead D."/>
        </authorList>
    </citation>
    <scope>NUCLEOTIDE SEQUENCE [LARGE SCALE GENOMIC DNA]</scope>
    <source>
        <strain evidence="4">ATCC 19169 / S85</strain>
        <strain evidence="1">S85</strain>
    </source>
</reference>
<dbReference type="AlphaFoldDB" id="C9RQR7"/>
<reference evidence="2" key="3">
    <citation type="submission" date="2010-08" db="EMBL/GenBank/DDBJ databases">
        <authorList>
            <person name="Durkin A.S."/>
            <person name="Nelson K.E."/>
            <person name="Morrison M."/>
            <person name="Forsberg C.W."/>
            <person name="Wilson D.B."/>
            <person name="Russell J.B."/>
            <person name="Cann I.K.O."/>
            <person name="Mackie R.I."/>
            <person name="White B.A."/>
        </authorList>
    </citation>
    <scope>NUCLEOTIDE SEQUENCE</scope>
    <source>
        <strain evidence="2">S85</strain>
    </source>
</reference>
<evidence type="ECO:0000313" key="3">
    <source>
        <dbReference type="Proteomes" id="UP000000517"/>
    </source>
</evidence>
<evidence type="ECO:0000313" key="4">
    <source>
        <dbReference type="Proteomes" id="UP000001497"/>
    </source>
</evidence>
<protein>
    <submittedName>
        <fullName evidence="2">Conserved domain protein</fullName>
    </submittedName>
</protein>
<dbReference type="OrthoDB" id="9766361at2"/>
<dbReference type="InterPro" id="IPR009003">
    <property type="entry name" value="Peptidase_S1_PA"/>
</dbReference>
<dbReference type="KEGG" id="fsu:Fisuc_1304"/>
<dbReference type="EMBL" id="CP001792">
    <property type="protein sequence ID" value="ACX74903.1"/>
    <property type="molecule type" value="Genomic_DNA"/>
</dbReference>
<organism evidence="2 3">
    <name type="scientific">Fibrobacter succinogenes (strain ATCC 19169 / S85)</name>
    <dbReference type="NCBI Taxonomy" id="59374"/>
    <lineage>
        <taxon>Bacteria</taxon>
        <taxon>Pseudomonadati</taxon>
        <taxon>Fibrobacterota</taxon>
        <taxon>Fibrobacteria</taxon>
        <taxon>Fibrobacterales</taxon>
        <taxon>Fibrobacteraceae</taxon>
        <taxon>Fibrobacter</taxon>
    </lineage>
</organism>
<gene>
    <name evidence="1" type="ordered locus">Fisuc_1304</name>
    <name evidence="2" type="ordered locus">FSU_1770</name>
</gene>
<accession>C9RQR7</accession>
<dbReference type="Gene3D" id="2.40.10.10">
    <property type="entry name" value="Trypsin-like serine proteases"/>
    <property type="match status" value="2"/>
</dbReference>
<keyword evidence="4" id="KW-1185">Reference proteome</keyword>
<dbReference type="eggNOG" id="COG0265">
    <property type="taxonomic scope" value="Bacteria"/>
</dbReference>
<reference evidence="3" key="2">
    <citation type="submission" date="2010-08" db="EMBL/GenBank/DDBJ databases">
        <title>Complete sequence of Fibrobacter succinogenes subsp. succinogenes S85.</title>
        <authorList>
            <person name="Durkin A.S."/>
            <person name="Nelson K.E."/>
            <person name="Morrison M."/>
            <person name="Forsberg C.W."/>
            <person name="Wilson D.B."/>
            <person name="Russell J.B."/>
            <person name="Cann I.K.O."/>
            <person name="Mackie R.I."/>
            <person name="White B.A."/>
        </authorList>
    </citation>
    <scope>NUCLEOTIDE SEQUENCE [LARGE SCALE GENOMIC DNA]</scope>
    <source>
        <strain evidence="3">ATCC 19169 / S85</strain>
    </source>
</reference>
<dbReference type="Proteomes" id="UP000000517">
    <property type="component" value="Chromosome"/>
</dbReference>
<proteinExistence type="predicted"/>
<name>C9RQR7_FIBSS</name>
<dbReference type="SUPFAM" id="SSF50494">
    <property type="entry name" value="Trypsin-like serine proteases"/>
    <property type="match status" value="1"/>
</dbReference>